<feature type="domain" description="CheR-type methyltransferase" evidence="1">
    <location>
        <begin position="1"/>
        <end position="275"/>
    </location>
</feature>
<dbReference type="EMBL" id="JBDJNQ010000004">
    <property type="protein sequence ID" value="MEN5377670.1"/>
    <property type="molecule type" value="Genomic_DNA"/>
</dbReference>
<dbReference type="PROSITE" id="PS50123">
    <property type="entry name" value="CHER"/>
    <property type="match status" value="1"/>
</dbReference>
<comment type="caution">
    <text evidence="2">The sequence shown here is derived from an EMBL/GenBank/DDBJ whole genome shotgun (WGS) entry which is preliminary data.</text>
</comment>
<dbReference type="PANTHER" id="PTHR24422:SF8">
    <property type="entry name" value="CHEMOTAXIS PROTEIN"/>
    <property type="match status" value="1"/>
</dbReference>
<sequence>MWEPSIIKNEDIELLLTDVAERYGYDFTQYSKASLKRRLNRLCLIDKFTSFAELRYRVISDPEYLQRFVEEITVNVTEMFRDPNFYKALREDVFPRLGTYPFIRIWVAGCSTGEEAYSIAILLKEANLYHKSLIYATDINPGVLERASSGMFPISQMQQYSENYIQSGGLEDFSKYYAANYDSVKFNGDLKDKMIFSTHNLVSDTSFNAFQLILCRNVLIYFDKDLQNSVFDLFDESLDTLGYLALGSKETIRFSNLEKKYKQINDERIWRKTRSS</sequence>
<evidence type="ECO:0000259" key="1">
    <source>
        <dbReference type="PROSITE" id="PS50123"/>
    </source>
</evidence>
<dbReference type="InterPro" id="IPR022642">
    <property type="entry name" value="CheR_C"/>
</dbReference>
<proteinExistence type="predicted"/>
<dbReference type="Pfam" id="PF01739">
    <property type="entry name" value="CheR"/>
    <property type="match status" value="1"/>
</dbReference>
<dbReference type="InterPro" id="IPR000780">
    <property type="entry name" value="CheR_MeTrfase"/>
</dbReference>
<dbReference type="SMART" id="SM00138">
    <property type="entry name" value="MeTrc"/>
    <property type="match status" value="1"/>
</dbReference>
<dbReference type="SUPFAM" id="SSF53335">
    <property type="entry name" value="S-adenosyl-L-methionine-dependent methyltransferases"/>
    <property type="match status" value="1"/>
</dbReference>
<protein>
    <submittedName>
        <fullName evidence="2">Protein-glutamate O-methyltransferase CheR</fullName>
    </submittedName>
</protein>
<dbReference type="PRINTS" id="PR00996">
    <property type="entry name" value="CHERMTFRASE"/>
</dbReference>
<dbReference type="Gene3D" id="3.40.50.150">
    <property type="entry name" value="Vaccinia Virus protein VP39"/>
    <property type="match status" value="1"/>
</dbReference>
<organism evidence="2 3">
    <name type="scientific">Sphingobacterium kitahiroshimense</name>
    <dbReference type="NCBI Taxonomy" id="470446"/>
    <lineage>
        <taxon>Bacteria</taxon>
        <taxon>Pseudomonadati</taxon>
        <taxon>Bacteroidota</taxon>
        <taxon>Sphingobacteriia</taxon>
        <taxon>Sphingobacteriales</taxon>
        <taxon>Sphingobacteriaceae</taxon>
        <taxon>Sphingobacterium</taxon>
    </lineage>
</organism>
<dbReference type="Proteomes" id="UP001409291">
    <property type="component" value="Unassembled WGS sequence"/>
</dbReference>
<dbReference type="PANTHER" id="PTHR24422">
    <property type="entry name" value="CHEMOTAXIS PROTEIN METHYLTRANSFERASE"/>
    <property type="match status" value="1"/>
</dbReference>
<dbReference type="RefSeq" id="WP_132842389.1">
    <property type="nucleotide sequence ID" value="NZ_JBDJLH010000002.1"/>
</dbReference>
<dbReference type="InterPro" id="IPR029063">
    <property type="entry name" value="SAM-dependent_MTases_sf"/>
</dbReference>
<name>A0ABV0BSA0_9SPHI</name>
<dbReference type="InterPro" id="IPR050903">
    <property type="entry name" value="Bact_Chemotaxis_MeTrfase"/>
</dbReference>
<dbReference type="Pfam" id="PF03705">
    <property type="entry name" value="CheR_N"/>
    <property type="match status" value="1"/>
</dbReference>
<evidence type="ECO:0000313" key="3">
    <source>
        <dbReference type="Proteomes" id="UP001409291"/>
    </source>
</evidence>
<dbReference type="SUPFAM" id="SSF47757">
    <property type="entry name" value="Chemotaxis receptor methyltransferase CheR, N-terminal domain"/>
    <property type="match status" value="1"/>
</dbReference>
<gene>
    <name evidence="2" type="ORF">ABE541_10385</name>
</gene>
<keyword evidence="3" id="KW-1185">Reference proteome</keyword>
<dbReference type="InterPro" id="IPR022641">
    <property type="entry name" value="CheR_N"/>
</dbReference>
<accession>A0ABV0BSA0</accession>
<evidence type="ECO:0000313" key="2">
    <source>
        <dbReference type="EMBL" id="MEN5377670.1"/>
    </source>
</evidence>
<reference evidence="2 3" key="1">
    <citation type="submission" date="2024-04" db="EMBL/GenBank/DDBJ databases">
        <title>WGS of bacteria from Torrens River.</title>
        <authorList>
            <person name="Wyrsch E.R."/>
            <person name="Drigo B."/>
        </authorList>
    </citation>
    <scope>NUCLEOTIDE SEQUENCE [LARGE SCALE GENOMIC DNA]</scope>
    <source>
        <strain evidence="2 3">TWI391</strain>
    </source>
</reference>